<dbReference type="CDD" id="cd03215">
    <property type="entry name" value="ABC_Carb_Monos_II"/>
    <property type="match status" value="1"/>
</dbReference>
<sequence>MSTLSQKATRQPVLTLEHITKLYPGVVALDNVDFTVYAQEVVGLVGENGAGKSTLMKIMIGLVQPDKGTITSATGEHLLLKDPATAIRYGIGMVFQEGSLIPNLSIMENLFLCHELDFQKFGLLSKRAMREMAAKVLKQVKVQADMDTPIDEVSPAVRQMVEIARLLWLSQLYQQTNPILILDEPTTVLTDSERETLFAILQDIKQHASVVLISHRLQEIIENSDRIVILKDGRNVTEMAASDASIAETEQLMVGHTFAADRYLEGEQTDPGAEEILNVQNLSKKGAFEPLDFTVRQGEIVGLVGLVGSGKEEVCKCINGLVKADTGSIFLGGKKLSNGSPSNAVRAGVGHIPIDRREEGLAAAMSVAENVNLLVLNRLRVAGMISPLQERKNARHWIAECLIKTPALTTLCANLSGGNQQKTVIAKWLSSRVRFLVLDHPTRGVDVGAKEEIYKLIRQLAHDGIGMVIMCDTLEEDIGLSNRMLIMKDGRLVKEVACPPYKKPSPGDIIEFIV</sequence>
<keyword evidence="7" id="KW-1185">Reference proteome</keyword>
<accession>A0A081C2Y8</accession>
<dbReference type="GO" id="GO:0016887">
    <property type="term" value="F:ATP hydrolysis activity"/>
    <property type="evidence" value="ECO:0007669"/>
    <property type="project" value="InterPro"/>
</dbReference>
<dbReference type="PROSITE" id="PS50893">
    <property type="entry name" value="ABC_TRANSPORTER_2"/>
    <property type="match status" value="2"/>
</dbReference>
<reference evidence="6" key="1">
    <citation type="journal article" date="2015" name="PeerJ">
        <title>First genomic representation of candidate bacterial phylum KSB3 points to enhanced environmental sensing as a trigger of wastewater bulking.</title>
        <authorList>
            <person name="Sekiguchi Y."/>
            <person name="Ohashi A."/>
            <person name="Parks D.H."/>
            <person name="Yamauchi T."/>
            <person name="Tyson G.W."/>
            <person name="Hugenholtz P."/>
        </authorList>
    </citation>
    <scope>NUCLEOTIDE SEQUENCE [LARGE SCALE GENOMIC DNA]</scope>
</reference>
<dbReference type="Gene3D" id="3.40.50.300">
    <property type="entry name" value="P-loop containing nucleotide triphosphate hydrolases"/>
    <property type="match status" value="2"/>
</dbReference>
<dbReference type="InterPro" id="IPR050107">
    <property type="entry name" value="ABC_carbohydrate_import_ATPase"/>
</dbReference>
<evidence type="ECO:0000259" key="5">
    <source>
        <dbReference type="PROSITE" id="PS50893"/>
    </source>
</evidence>
<keyword evidence="4 6" id="KW-0067">ATP-binding</keyword>
<dbReference type="SMART" id="SM00382">
    <property type="entry name" value="AAA"/>
    <property type="match status" value="2"/>
</dbReference>
<evidence type="ECO:0000256" key="4">
    <source>
        <dbReference type="ARBA" id="ARBA00022840"/>
    </source>
</evidence>
<gene>
    <name evidence="6" type="ORF">U27_05918</name>
</gene>
<dbReference type="AlphaFoldDB" id="A0A081C2Y8"/>
<dbReference type="EMBL" id="DF820469">
    <property type="protein sequence ID" value="GAK58943.1"/>
    <property type="molecule type" value="Genomic_DNA"/>
</dbReference>
<proteinExistence type="predicted"/>
<evidence type="ECO:0000313" key="6">
    <source>
        <dbReference type="EMBL" id="GAK58943.1"/>
    </source>
</evidence>
<keyword evidence="3" id="KW-0547">Nucleotide-binding</keyword>
<evidence type="ECO:0000256" key="1">
    <source>
        <dbReference type="ARBA" id="ARBA00022448"/>
    </source>
</evidence>
<dbReference type="InterPro" id="IPR027417">
    <property type="entry name" value="P-loop_NTPase"/>
</dbReference>
<dbReference type="InterPro" id="IPR003593">
    <property type="entry name" value="AAA+_ATPase"/>
</dbReference>
<dbReference type="PANTHER" id="PTHR43790:SF9">
    <property type="entry name" value="GALACTOFURANOSE TRANSPORTER ATP-BINDING PROTEIN YTFR"/>
    <property type="match status" value="1"/>
</dbReference>
<feature type="domain" description="ABC transporter" evidence="5">
    <location>
        <begin position="271"/>
        <end position="514"/>
    </location>
</feature>
<feature type="domain" description="ABC transporter" evidence="5">
    <location>
        <begin position="14"/>
        <end position="257"/>
    </location>
</feature>
<evidence type="ECO:0000256" key="3">
    <source>
        <dbReference type="ARBA" id="ARBA00022741"/>
    </source>
</evidence>
<evidence type="ECO:0000256" key="2">
    <source>
        <dbReference type="ARBA" id="ARBA00022737"/>
    </source>
</evidence>
<dbReference type="GO" id="GO:0005524">
    <property type="term" value="F:ATP binding"/>
    <property type="evidence" value="ECO:0007669"/>
    <property type="project" value="UniProtKB-KW"/>
</dbReference>
<dbReference type="HOGENOM" id="CLU_000604_92_3_0"/>
<dbReference type="Proteomes" id="UP000030661">
    <property type="component" value="Unassembled WGS sequence"/>
</dbReference>
<keyword evidence="2" id="KW-0677">Repeat</keyword>
<dbReference type="STRING" id="1499967.U27_05918"/>
<evidence type="ECO:0000313" key="7">
    <source>
        <dbReference type="Proteomes" id="UP000030661"/>
    </source>
</evidence>
<dbReference type="SUPFAM" id="SSF52540">
    <property type="entry name" value="P-loop containing nucleoside triphosphate hydrolases"/>
    <property type="match status" value="2"/>
</dbReference>
<dbReference type="PANTHER" id="PTHR43790">
    <property type="entry name" value="CARBOHYDRATE TRANSPORT ATP-BINDING PROTEIN MG119-RELATED"/>
    <property type="match status" value="1"/>
</dbReference>
<dbReference type="InterPro" id="IPR003439">
    <property type="entry name" value="ABC_transporter-like_ATP-bd"/>
</dbReference>
<organism evidence="6">
    <name type="scientific">Vecturithrix granuli</name>
    <dbReference type="NCBI Taxonomy" id="1499967"/>
    <lineage>
        <taxon>Bacteria</taxon>
        <taxon>Candidatus Moduliflexota</taxon>
        <taxon>Candidatus Vecturitrichia</taxon>
        <taxon>Candidatus Vecturitrichales</taxon>
        <taxon>Candidatus Vecturitrichaceae</taxon>
        <taxon>Candidatus Vecturithrix</taxon>
    </lineage>
</organism>
<dbReference type="CDD" id="cd03216">
    <property type="entry name" value="ABC_Carb_Monos_I"/>
    <property type="match status" value="1"/>
</dbReference>
<keyword evidence="1" id="KW-0813">Transport</keyword>
<protein>
    <submittedName>
        <fullName evidence="6">ABC transporter, ATP-binding protein</fullName>
    </submittedName>
</protein>
<dbReference type="eggNOG" id="COG1129">
    <property type="taxonomic scope" value="Bacteria"/>
</dbReference>
<name>A0A081C2Y8_VECG1</name>
<dbReference type="Pfam" id="PF00005">
    <property type="entry name" value="ABC_tran"/>
    <property type="match status" value="2"/>
</dbReference>